<keyword evidence="3" id="KW-0677">Repeat</keyword>
<comment type="caution">
    <text evidence="9">The sequence shown here is derived from an EMBL/GenBank/DDBJ whole genome shotgun (WGS) entry which is preliminary data.</text>
</comment>
<dbReference type="SUPFAM" id="SSF89447">
    <property type="entry name" value="AbrB/MazE/MraZ-like"/>
    <property type="match status" value="1"/>
</dbReference>
<evidence type="ECO:0000256" key="3">
    <source>
        <dbReference type="ARBA" id="ARBA00022737"/>
    </source>
</evidence>
<evidence type="ECO:0000256" key="5">
    <source>
        <dbReference type="ARBA" id="ARBA00023125"/>
    </source>
</evidence>
<dbReference type="CDD" id="cd16320">
    <property type="entry name" value="MraZ_N"/>
    <property type="match status" value="1"/>
</dbReference>
<dbReference type="InterPro" id="IPR037914">
    <property type="entry name" value="SpoVT-AbrB_sf"/>
</dbReference>
<keyword evidence="5 7" id="KW-0238">DNA-binding</keyword>
<dbReference type="EMBL" id="DWXE01000012">
    <property type="protein sequence ID" value="HJB90626.1"/>
    <property type="molecule type" value="Genomic_DNA"/>
</dbReference>
<dbReference type="InterPro" id="IPR007159">
    <property type="entry name" value="SpoVT-AbrB_dom"/>
</dbReference>
<dbReference type="Pfam" id="PF02381">
    <property type="entry name" value="MraZ"/>
    <property type="match status" value="2"/>
</dbReference>
<comment type="similarity">
    <text evidence="7">Belongs to the MraZ family.</text>
</comment>
<dbReference type="HAMAP" id="MF_01008">
    <property type="entry name" value="MraZ"/>
    <property type="match status" value="1"/>
</dbReference>
<feature type="domain" description="SpoVT-AbrB" evidence="8">
    <location>
        <begin position="5"/>
        <end position="47"/>
    </location>
</feature>
<evidence type="ECO:0000259" key="8">
    <source>
        <dbReference type="PROSITE" id="PS51740"/>
    </source>
</evidence>
<dbReference type="PROSITE" id="PS51740">
    <property type="entry name" value="SPOVT_ABRB"/>
    <property type="match status" value="2"/>
</dbReference>
<dbReference type="GO" id="GO:0003700">
    <property type="term" value="F:DNA-binding transcription factor activity"/>
    <property type="evidence" value="ECO:0007669"/>
    <property type="project" value="UniProtKB-UniRule"/>
</dbReference>
<evidence type="ECO:0000256" key="4">
    <source>
        <dbReference type="ARBA" id="ARBA00023015"/>
    </source>
</evidence>
<evidence type="ECO:0000313" key="9">
    <source>
        <dbReference type="EMBL" id="HJB90626.1"/>
    </source>
</evidence>
<organism evidence="9 10">
    <name type="scientific">Candidatus Eisenbergiella merdigallinarum</name>
    <dbReference type="NCBI Taxonomy" id="2838552"/>
    <lineage>
        <taxon>Bacteria</taxon>
        <taxon>Bacillati</taxon>
        <taxon>Bacillota</taxon>
        <taxon>Clostridia</taxon>
        <taxon>Lachnospirales</taxon>
        <taxon>Lachnospiraceae</taxon>
        <taxon>Eisenbergiella</taxon>
    </lineage>
</organism>
<dbReference type="GO" id="GO:0009295">
    <property type="term" value="C:nucleoid"/>
    <property type="evidence" value="ECO:0007669"/>
    <property type="project" value="UniProtKB-SubCell"/>
</dbReference>
<dbReference type="InterPro" id="IPR003444">
    <property type="entry name" value="MraZ"/>
</dbReference>
<reference evidence="9" key="2">
    <citation type="submission" date="2021-04" db="EMBL/GenBank/DDBJ databases">
        <authorList>
            <person name="Gilroy R."/>
        </authorList>
    </citation>
    <scope>NUCLEOTIDE SEQUENCE</scope>
    <source>
        <strain evidence="9">USAMLcec3-2134</strain>
    </source>
</reference>
<dbReference type="InterPro" id="IPR035642">
    <property type="entry name" value="MraZ_N"/>
</dbReference>
<feature type="domain" description="SpoVT-AbrB" evidence="8">
    <location>
        <begin position="76"/>
        <end position="119"/>
    </location>
</feature>
<reference evidence="9" key="1">
    <citation type="journal article" date="2021" name="PeerJ">
        <title>Extensive microbial diversity within the chicken gut microbiome revealed by metagenomics and culture.</title>
        <authorList>
            <person name="Gilroy R."/>
            <person name="Ravi A."/>
            <person name="Getino M."/>
            <person name="Pursley I."/>
            <person name="Horton D.L."/>
            <person name="Alikhan N.F."/>
            <person name="Baker D."/>
            <person name="Gharbi K."/>
            <person name="Hall N."/>
            <person name="Watson M."/>
            <person name="Adriaenssens E.M."/>
            <person name="Foster-Nyarko E."/>
            <person name="Jarju S."/>
            <person name="Secka A."/>
            <person name="Antonio M."/>
            <person name="Oren A."/>
            <person name="Chaudhuri R.R."/>
            <person name="La Ragione R."/>
            <person name="Hildebrand F."/>
            <person name="Pallen M.J."/>
        </authorList>
    </citation>
    <scope>NUCLEOTIDE SEQUENCE</scope>
    <source>
        <strain evidence="9">USAMLcec3-2134</strain>
    </source>
</reference>
<evidence type="ECO:0000256" key="2">
    <source>
        <dbReference type="ARBA" id="ARBA00022490"/>
    </source>
</evidence>
<dbReference type="PANTHER" id="PTHR34701:SF1">
    <property type="entry name" value="TRANSCRIPTIONAL REGULATOR MRAZ"/>
    <property type="match status" value="1"/>
</dbReference>
<dbReference type="Gene3D" id="3.40.1550.20">
    <property type="entry name" value="Transcriptional regulator MraZ domain"/>
    <property type="match status" value="1"/>
</dbReference>
<comment type="subunit">
    <text evidence="7">Forms oligomers.</text>
</comment>
<evidence type="ECO:0000313" key="10">
    <source>
        <dbReference type="Proteomes" id="UP000886883"/>
    </source>
</evidence>
<dbReference type="Proteomes" id="UP000886883">
    <property type="component" value="Unassembled WGS sequence"/>
</dbReference>
<dbReference type="CDD" id="cd16321">
    <property type="entry name" value="MraZ_C"/>
    <property type="match status" value="1"/>
</dbReference>
<evidence type="ECO:0000256" key="7">
    <source>
        <dbReference type="HAMAP-Rule" id="MF_01008"/>
    </source>
</evidence>
<dbReference type="AlphaFoldDB" id="A0A9D2MQP7"/>
<dbReference type="GO" id="GO:0000976">
    <property type="term" value="F:transcription cis-regulatory region binding"/>
    <property type="evidence" value="ECO:0007669"/>
    <property type="project" value="TreeGrafter"/>
</dbReference>
<dbReference type="InterPro" id="IPR038619">
    <property type="entry name" value="MraZ_sf"/>
</dbReference>
<dbReference type="PANTHER" id="PTHR34701">
    <property type="entry name" value="TRANSCRIPTIONAL REGULATOR MRAZ"/>
    <property type="match status" value="1"/>
</dbReference>
<keyword evidence="4 7" id="KW-0805">Transcription regulation</keyword>
<dbReference type="GO" id="GO:0005737">
    <property type="term" value="C:cytoplasm"/>
    <property type="evidence" value="ECO:0007669"/>
    <property type="project" value="UniProtKB-UniRule"/>
</dbReference>
<evidence type="ECO:0000256" key="6">
    <source>
        <dbReference type="ARBA" id="ARBA00023163"/>
    </source>
</evidence>
<protein>
    <recommendedName>
        <fullName evidence="1 7">Transcriptional regulator MraZ</fullName>
    </recommendedName>
</protein>
<dbReference type="InterPro" id="IPR035644">
    <property type="entry name" value="MraZ_C"/>
</dbReference>
<evidence type="ECO:0000256" key="1">
    <source>
        <dbReference type="ARBA" id="ARBA00013860"/>
    </source>
</evidence>
<sequence>MFMGEYNHTLDTKGRLIIPSRYREALGDQFVVTKGLDGCLFVYPNAEWAAFEEKLKELPLTRKDNRMFVRHFLAGAAEVEVDKQGRILIPGKLREFAQLTKDVVFVGAAGHIEIWSQERWDGLSEEEESMESIAERMADLGLGL</sequence>
<keyword evidence="2 7" id="KW-0963">Cytoplasm</keyword>
<comment type="subcellular location">
    <subcellularLocation>
        <location evidence="7">Cytoplasm</location>
        <location evidence="7">Nucleoid</location>
    </subcellularLocation>
</comment>
<name>A0A9D2MQP7_9FIRM</name>
<dbReference type="NCBIfam" id="TIGR00242">
    <property type="entry name" value="division/cell wall cluster transcriptional repressor MraZ"/>
    <property type="match status" value="1"/>
</dbReference>
<proteinExistence type="inferred from homology"/>
<dbReference type="FunFam" id="3.40.1550.20:FF:000002">
    <property type="entry name" value="Transcriptional regulator MraZ"/>
    <property type="match status" value="1"/>
</dbReference>
<keyword evidence="6 7" id="KW-0804">Transcription</keyword>
<dbReference type="InterPro" id="IPR020603">
    <property type="entry name" value="MraZ_dom"/>
</dbReference>
<accession>A0A9D2MQP7</accession>
<gene>
    <name evidence="7 9" type="primary">mraZ</name>
    <name evidence="9" type="ORF">H9763_04045</name>
</gene>
<dbReference type="GO" id="GO:2000143">
    <property type="term" value="P:negative regulation of DNA-templated transcription initiation"/>
    <property type="evidence" value="ECO:0007669"/>
    <property type="project" value="TreeGrafter"/>
</dbReference>